<dbReference type="PANTHER" id="PTHR31711">
    <property type="entry name" value="ARGININE AND GLUTAMATE-RICH PROTEIN 1"/>
    <property type="match status" value="1"/>
</dbReference>
<protein>
    <submittedName>
        <fullName evidence="2">Uncharacterized protein</fullName>
    </submittedName>
</protein>
<name>A0A8S0V0X7_OLEEU</name>
<comment type="caution">
    <text evidence="2">The sequence shown here is derived from an EMBL/GenBank/DDBJ whole genome shotgun (WGS) entry which is preliminary data.</text>
</comment>
<reference evidence="2 3" key="1">
    <citation type="submission" date="2019-12" db="EMBL/GenBank/DDBJ databases">
        <authorList>
            <person name="Alioto T."/>
            <person name="Alioto T."/>
            <person name="Gomez Garrido J."/>
        </authorList>
    </citation>
    <scope>NUCLEOTIDE SEQUENCE [LARGE SCALE GENOMIC DNA]</scope>
</reference>
<dbReference type="EMBL" id="CACTIH010009107">
    <property type="protein sequence ID" value="CAA3024385.1"/>
    <property type="molecule type" value="Genomic_DNA"/>
</dbReference>
<feature type="compositionally biased region" description="Low complexity" evidence="1">
    <location>
        <begin position="99"/>
        <end position="113"/>
    </location>
</feature>
<accession>A0A8S0V0X7</accession>
<organism evidence="2 3">
    <name type="scientific">Olea europaea subsp. europaea</name>
    <dbReference type="NCBI Taxonomy" id="158383"/>
    <lineage>
        <taxon>Eukaryota</taxon>
        <taxon>Viridiplantae</taxon>
        <taxon>Streptophyta</taxon>
        <taxon>Embryophyta</taxon>
        <taxon>Tracheophyta</taxon>
        <taxon>Spermatophyta</taxon>
        <taxon>Magnoliopsida</taxon>
        <taxon>eudicotyledons</taxon>
        <taxon>Gunneridae</taxon>
        <taxon>Pentapetalae</taxon>
        <taxon>asterids</taxon>
        <taxon>lamiids</taxon>
        <taxon>Lamiales</taxon>
        <taxon>Oleaceae</taxon>
        <taxon>Oleeae</taxon>
        <taxon>Olea</taxon>
    </lineage>
</organism>
<sequence>MSRSSSWSSYSRRRYSRSSSPISHCNSGLRRRRRDRSPPPHIRSSYQYHIPPPIGNILNTYVLCASFLVHSRRGCSPALRHHKSQSPTPKHCRRHRSKSSSLSSPPKSPSPSLTLIEHKKANEKVQKEEEERKRSKIERREELDKMVEENHRRVEESKRREALEFQRKEEE</sequence>
<feature type="compositionally biased region" description="Low complexity" evidence="1">
    <location>
        <begin position="1"/>
        <end position="10"/>
    </location>
</feature>
<dbReference type="PANTHER" id="PTHR31711:SF2">
    <property type="entry name" value="ARGININE_GLUTAMATE-RICH 1 PROTEIN"/>
    <property type="match status" value="1"/>
</dbReference>
<gene>
    <name evidence="2" type="ORF">OLEA9_A023539</name>
</gene>
<feature type="compositionally biased region" description="Basic residues" evidence="1">
    <location>
        <begin position="79"/>
        <end position="98"/>
    </location>
</feature>
<feature type="region of interest" description="Disordered" evidence="1">
    <location>
        <begin position="1"/>
        <end position="50"/>
    </location>
</feature>
<dbReference type="GO" id="GO:0005739">
    <property type="term" value="C:mitochondrion"/>
    <property type="evidence" value="ECO:0007669"/>
    <property type="project" value="TreeGrafter"/>
</dbReference>
<feature type="region of interest" description="Disordered" evidence="1">
    <location>
        <begin position="76"/>
        <end position="171"/>
    </location>
</feature>
<evidence type="ECO:0000313" key="3">
    <source>
        <dbReference type="Proteomes" id="UP000594638"/>
    </source>
</evidence>
<evidence type="ECO:0000313" key="2">
    <source>
        <dbReference type="EMBL" id="CAA3024385.1"/>
    </source>
</evidence>
<dbReference type="Proteomes" id="UP000594638">
    <property type="component" value="Unassembled WGS sequence"/>
</dbReference>
<evidence type="ECO:0000256" key="1">
    <source>
        <dbReference type="SAM" id="MobiDB-lite"/>
    </source>
</evidence>
<dbReference type="AlphaFoldDB" id="A0A8S0V0X7"/>
<dbReference type="InterPro" id="IPR033371">
    <property type="entry name" value="ARGLU1"/>
</dbReference>
<feature type="compositionally biased region" description="Basic and acidic residues" evidence="1">
    <location>
        <begin position="116"/>
        <end position="171"/>
    </location>
</feature>
<dbReference type="Gramene" id="OE9A023539T1">
    <property type="protein sequence ID" value="OE9A023539C1"/>
    <property type="gene ID" value="OE9A023539"/>
</dbReference>
<dbReference type="GO" id="GO:0005654">
    <property type="term" value="C:nucleoplasm"/>
    <property type="evidence" value="ECO:0007669"/>
    <property type="project" value="TreeGrafter"/>
</dbReference>
<dbReference type="OrthoDB" id="543260at2759"/>
<proteinExistence type="predicted"/>
<keyword evidence="3" id="KW-1185">Reference proteome</keyword>
<dbReference type="GO" id="GO:0045296">
    <property type="term" value="F:cadherin binding"/>
    <property type="evidence" value="ECO:0007669"/>
    <property type="project" value="TreeGrafter"/>
</dbReference>